<sequence length="742" mass="88413">MAWSWWWARRRRRPWTRRRWRRLRTRRPRRPVRRRRRRKRRVRRRRWGRRRGRRTFYRRKFRKRRRRRKKLVLTQWNPQTIRACSIRGSVCLVMCGHTKAGRNYALHSEDYVPQVHAMGGSFSTTTWSLKALYDEHQKFHNRWSYPNTQLDLARYRGCRWWFYRDPKVDYIVTYYTTPPFKLNKYSCPMLHPGMMIQYKKKILVPSFQTKPKGKGRISVFIKPPTLFEDKWYTQQDLCPVNLLSLAVSACSFLHPFCPPESDNMCITFQVLKDFYYQQMGVTQISGTTLTEPDKNIFKKLYQTASFWQSHHTSAQLNTSQKPGKQASNKIPETDWLQGDGTNKFRTGNNSIYGQANYKPDYDKLEKIRNWYWTQETETNDVHSSYGRPIYNAVDYHLGKYSMIFLSPYRTNTQFETAYSDITYNPNTDKGLGNKMWIQSVTKTHTKLDSSCRCLLEDIPLWAMATGYGEFCESEINSEVWNLYIICIICPYTKPPLWKKTETPEGWVFYDTLFGDGKMPTGSGLVPVWLQSRWYPRLVFQQQVLHDIYLTGPFSYKDDLKSFTINARYKFKFLWGGTIIPEQVIKNPCKEQDSPFTFTGRQPRDLQIADPQTMGPEWVFHTWDWRRGLFGENALKRVSKQPSNDADYYAPPKKPRLFPPTDLQEQERGSDFTLQELRILSERAPSQTSEEEDPQEEYQLQQQELQLRLQQQFRIRQQLQQLFVQVLKTQAGLHINPLFLNPA</sequence>
<dbReference type="EMBL" id="PP856831">
    <property type="protein sequence ID" value="XBU06378.1"/>
    <property type="molecule type" value="Genomic_DNA"/>
</dbReference>
<evidence type="ECO:0000256" key="3">
    <source>
        <dbReference type="ARBA" id="ARBA00018091"/>
    </source>
</evidence>
<evidence type="ECO:0000256" key="2">
    <source>
        <dbReference type="ARBA" id="ARBA00006131"/>
    </source>
</evidence>
<reference evidence="9" key="1">
    <citation type="submission" date="2024-05" db="EMBL/GenBank/DDBJ databases">
        <authorList>
            <person name="Laubscher F."/>
            <person name="Chudzinski V."/>
            <person name="Cordey S."/>
            <person name="Hosszu-Fellous K."/>
            <person name="Kaiser L."/>
        </authorList>
    </citation>
    <scope>NUCLEOTIDE SEQUENCE</scope>
    <source>
        <strain evidence="9">897D3-0</strain>
    </source>
</reference>
<evidence type="ECO:0000256" key="5">
    <source>
        <dbReference type="ARBA" id="ARBA00022561"/>
    </source>
</evidence>
<evidence type="ECO:0000256" key="8">
    <source>
        <dbReference type="SAM" id="MobiDB-lite"/>
    </source>
</evidence>
<evidence type="ECO:0000256" key="7">
    <source>
        <dbReference type="RuleBase" id="RU361230"/>
    </source>
</evidence>
<keyword evidence="4 7" id="KW-1140">T=1 icosahedral capsid protein</keyword>
<keyword evidence="6 7" id="KW-0946">Virion</keyword>
<comment type="function">
    <text evidence="7">Self-assembles to form an icosahedral capsid.</text>
</comment>
<evidence type="ECO:0000256" key="1">
    <source>
        <dbReference type="ARBA" id="ARBA00004328"/>
    </source>
</evidence>
<evidence type="ECO:0000313" key="9">
    <source>
        <dbReference type="EMBL" id="XBU06378.1"/>
    </source>
</evidence>
<evidence type="ECO:0000256" key="6">
    <source>
        <dbReference type="ARBA" id="ARBA00022844"/>
    </source>
</evidence>
<evidence type="ECO:0000256" key="4">
    <source>
        <dbReference type="ARBA" id="ARBA00022431"/>
    </source>
</evidence>
<dbReference type="Pfam" id="PF02956">
    <property type="entry name" value="TT_ORF1"/>
    <property type="match status" value="1"/>
</dbReference>
<accession>A0AAU7SSA6</accession>
<comment type="similarity">
    <text evidence="2 7">Belongs to the anelloviridae capsid protein family.</text>
</comment>
<protein>
    <recommendedName>
        <fullName evidence="3 7">Capsid protein</fullName>
    </recommendedName>
</protein>
<dbReference type="GO" id="GO:0039615">
    <property type="term" value="C:T=1 icosahedral viral capsid"/>
    <property type="evidence" value="ECO:0007669"/>
    <property type="project" value="UniProtKB-UniRule"/>
</dbReference>
<feature type="region of interest" description="Disordered" evidence="8">
    <location>
        <begin position="640"/>
        <end position="665"/>
    </location>
</feature>
<comment type="subcellular location">
    <subcellularLocation>
        <location evidence="1 7">Virion</location>
    </subcellularLocation>
</comment>
<keyword evidence="5 7" id="KW-0167">Capsid protein</keyword>
<organism evidence="9">
    <name type="scientific">Alphatorquevirus homin21</name>
    <dbReference type="NCBI Taxonomy" id="3048423"/>
    <lineage>
        <taxon>Viruses</taxon>
        <taxon>Monodnaviria</taxon>
        <taxon>Shotokuvirae</taxon>
        <taxon>Commensaviricota</taxon>
        <taxon>Cardeaviricetes</taxon>
        <taxon>Sanitavirales</taxon>
        <taxon>Anelloviridae</taxon>
        <taxon>Alphatorquevirus</taxon>
    </lineage>
</organism>
<feature type="region of interest" description="Disordered" evidence="8">
    <location>
        <begin position="314"/>
        <end position="349"/>
    </location>
</feature>
<proteinExistence type="inferred from homology"/>
<feature type="compositionally biased region" description="Polar residues" evidence="8">
    <location>
        <begin position="339"/>
        <end position="349"/>
    </location>
</feature>
<feature type="compositionally biased region" description="Polar residues" evidence="8">
    <location>
        <begin position="314"/>
        <end position="330"/>
    </location>
</feature>
<dbReference type="InterPro" id="IPR004219">
    <property type="entry name" value="TTvirus_Unk"/>
</dbReference>
<name>A0AAU7SSA6_9VIRU</name>